<keyword evidence="3" id="KW-1185">Reference proteome</keyword>
<evidence type="ECO:0000313" key="3">
    <source>
        <dbReference type="Proteomes" id="UP001056455"/>
    </source>
</evidence>
<evidence type="ECO:0000256" key="1">
    <source>
        <dbReference type="SAM" id="MobiDB-lite"/>
    </source>
</evidence>
<accession>A0ABY4YRB8</accession>
<feature type="region of interest" description="Disordered" evidence="1">
    <location>
        <begin position="49"/>
        <end position="80"/>
    </location>
</feature>
<feature type="compositionally biased region" description="Low complexity" evidence="1">
    <location>
        <begin position="68"/>
        <end position="80"/>
    </location>
</feature>
<gene>
    <name evidence="2" type="ORF">NF556_13830</name>
</gene>
<evidence type="ECO:0000313" key="2">
    <source>
        <dbReference type="EMBL" id="USQ78702.1"/>
    </source>
</evidence>
<sequence length="159" mass="16503">MSAPPSPLALLGVAEELSTAGAHLGDPATEAQLRHLLDRVVDAVVDVTQGRDAPSRNLPVPDPPPDGALPAPATGPADLGTADAASCSALASRCHRAAAHLDAVGSQPLAEQVARCLRQLANGLQDLVQDLPHEQPPVMRQRFLRSLRRATALLDGQSS</sequence>
<protein>
    <submittedName>
        <fullName evidence="2">Uncharacterized protein</fullName>
    </submittedName>
</protein>
<dbReference type="Proteomes" id="UP001056455">
    <property type="component" value="Chromosome"/>
</dbReference>
<dbReference type="EMBL" id="CP099489">
    <property type="protein sequence ID" value="USQ78702.1"/>
    <property type="molecule type" value="Genomic_DNA"/>
</dbReference>
<name>A0ABY4YRB8_9MICO</name>
<dbReference type="RefSeq" id="WP_252591498.1">
    <property type="nucleotide sequence ID" value="NZ_CP099489.1"/>
</dbReference>
<organism evidence="2 3">
    <name type="scientific">Ornithinimicrobium faecis</name>
    <dbReference type="NCBI Taxonomy" id="2934158"/>
    <lineage>
        <taxon>Bacteria</taxon>
        <taxon>Bacillati</taxon>
        <taxon>Actinomycetota</taxon>
        <taxon>Actinomycetes</taxon>
        <taxon>Micrococcales</taxon>
        <taxon>Ornithinimicrobiaceae</taxon>
        <taxon>Ornithinimicrobium</taxon>
    </lineage>
</organism>
<reference evidence="2" key="1">
    <citation type="submission" date="2022-06" db="EMBL/GenBank/DDBJ databases">
        <title>Ornithinimicrobium HY1793.</title>
        <authorList>
            <person name="Huang Y."/>
        </authorList>
    </citation>
    <scope>NUCLEOTIDE SEQUENCE</scope>
    <source>
        <strain evidence="2">HY1793</strain>
    </source>
</reference>
<proteinExistence type="predicted"/>